<name>A0AAN9UDT9_9PEZI</name>
<accession>A0AAN9UDT9</accession>
<dbReference type="EMBL" id="JAKJXP020000115">
    <property type="protein sequence ID" value="KAK7744807.1"/>
    <property type="molecule type" value="Genomic_DNA"/>
</dbReference>
<proteinExistence type="predicted"/>
<sequence length="157" mass="18014">MNSEPKPLNVKQNEHAKMPLVVRPVEHADVAQCINIRIASLGSLVIGRPPPYPGYLQQQEPALHEDLDDNRRHRYTHHLKVLDIPTGLAHEHEHEQGVIIAYAKWETYEHRRPDLDTLRQQKQKRSIKQPESEPGPKVRAMTADGNDGLGRLREARQ</sequence>
<organism evidence="2 3">
    <name type="scientific">Diatrype stigma</name>
    <dbReference type="NCBI Taxonomy" id="117547"/>
    <lineage>
        <taxon>Eukaryota</taxon>
        <taxon>Fungi</taxon>
        <taxon>Dikarya</taxon>
        <taxon>Ascomycota</taxon>
        <taxon>Pezizomycotina</taxon>
        <taxon>Sordariomycetes</taxon>
        <taxon>Xylariomycetidae</taxon>
        <taxon>Xylariales</taxon>
        <taxon>Diatrypaceae</taxon>
        <taxon>Diatrype</taxon>
    </lineage>
</organism>
<dbReference type="AlphaFoldDB" id="A0AAN9UDT9"/>
<dbReference type="Proteomes" id="UP001320420">
    <property type="component" value="Unassembled WGS sequence"/>
</dbReference>
<keyword evidence="3" id="KW-1185">Reference proteome</keyword>
<gene>
    <name evidence="2" type="ORF">SLS62_010040</name>
</gene>
<evidence type="ECO:0000313" key="2">
    <source>
        <dbReference type="EMBL" id="KAK7744807.1"/>
    </source>
</evidence>
<evidence type="ECO:0000313" key="3">
    <source>
        <dbReference type="Proteomes" id="UP001320420"/>
    </source>
</evidence>
<comment type="caution">
    <text evidence="2">The sequence shown here is derived from an EMBL/GenBank/DDBJ whole genome shotgun (WGS) entry which is preliminary data.</text>
</comment>
<reference evidence="2 3" key="1">
    <citation type="submission" date="2024-02" db="EMBL/GenBank/DDBJ databases">
        <title>De novo assembly and annotation of 12 fungi associated with fruit tree decline syndrome in Ontario, Canada.</title>
        <authorList>
            <person name="Sulman M."/>
            <person name="Ellouze W."/>
            <person name="Ilyukhin E."/>
        </authorList>
    </citation>
    <scope>NUCLEOTIDE SEQUENCE [LARGE SCALE GENOMIC DNA]</scope>
    <source>
        <strain evidence="2 3">M11/M66-122</strain>
    </source>
</reference>
<protein>
    <submittedName>
        <fullName evidence="2">Uncharacterized protein</fullName>
    </submittedName>
</protein>
<feature type="region of interest" description="Disordered" evidence="1">
    <location>
        <begin position="113"/>
        <end position="157"/>
    </location>
</feature>
<evidence type="ECO:0000256" key="1">
    <source>
        <dbReference type="SAM" id="MobiDB-lite"/>
    </source>
</evidence>